<gene>
    <name evidence="2" type="ORF">g.31741</name>
</gene>
<name>A0A1B6JNS5_9HEMI</name>
<dbReference type="InterPro" id="IPR036047">
    <property type="entry name" value="F-box-like_dom_sf"/>
</dbReference>
<organism evidence="2">
    <name type="scientific">Homalodisca liturata</name>
    <dbReference type="NCBI Taxonomy" id="320908"/>
    <lineage>
        <taxon>Eukaryota</taxon>
        <taxon>Metazoa</taxon>
        <taxon>Ecdysozoa</taxon>
        <taxon>Arthropoda</taxon>
        <taxon>Hexapoda</taxon>
        <taxon>Insecta</taxon>
        <taxon>Pterygota</taxon>
        <taxon>Neoptera</taxon>
        <taxon>Paraneoptera</taxon>
        <taxon>Hemiptera</taxon>
        <taxon>Auchenorrhyncha</taxon>
        <taxon>Membracoidea</taxon>
        <taxon>Cicadellidae</taxon>
        <taxon>Cicadellinae</taxon>
        <taxon>Proconiini</taxon>
        <taxon>Homalodisca</taxon>
    </lineage>
</organism>
<feature type="domain" description="F-box" evidence="1">
    <location>
        <begin position="4"/>
        <end position="50"/>
    </location>
</feature>
<proteinExistence type="predicted"/>
<dbReference type="AlphaFoldDB" id="A0A1B6JNS5"/>
<reference evidence="2" key="1">
    <citation type="submission" date="2015-11" db="EMBL/GenBank/DDBJ databases">
        <title>De novo transcriptome assembly of four potential Pierce s Disease insect vectors from Arizona vineyards.</title>
        <authorList>
            <person name="Tassone E.E."/>
        </authorList>
    </citation>
    <scope>NUCLEOTIDE SEQUENCE</scope>
</reference>
<protein>
    <recommendedName>
        <fullName evidence="1">F-box domain-containing protein</fullName>
    </recommendedName>
</protein>
<accession>A0A1B6JNS5</accession>
<dbReference type="Gene3D" id="1.20.1280.50">
    <property type="match status" value="1"/>
</dbReference>
<dbReference type="PROSITE" id="PS50181">
    <property type="entry name" value="FBOX"/>
    <property type="match status" value="1"/>
</dbReference>
<dbReference type="EMBL" id="GECU01007193">
    <property type="protein sequence ID" value="JAT00514.1"/>
    <property type="molecule type" value="Transcribed_RNA"/>
</dbReference>
<dbReference type="Pfam" id="PF12937">
    <property type="entry name" value="F-box-like"/>
    <property type="match status" value="1"/>
</dbReference>
<dbReference type="SUPFAM" id="SSF50998">
    <property type="entry name" value="Quinoprotein alcohol dehydrogenase-like"/>
    <property type="match status" value="1"/>
</dbReference>
<evidence type="ECO:0000313" key="2">
    <source>
        <dbReference type="EMBL" id="JAT00514.1"/>
    </source>
</evidence>
<dbReference type="SUPFAM" id="SSF81383">
    <property type="entry name" value="F-box domain"/>
    <property type="match status" value="1"/>
</dbReference>
<dbReference type="InterPro" id="IPR011047">
    <property type="entry name" value="Quinoprotein_ADH-like_sf"/>
</dbReference>
<evidence type="ECO:0000259" key="1">
    <source>
        <dbReference type="PROSITE" id="PS50181"/>
    </source>
</evidence>
<dbReference type="InterPro" id="IPR001810">
    <property type="entry name" value="F-box_dom"/>
</dbReference>
<sequence length="483" mass="56101">MERQISLELLPQEVLTHIASYLRVQDILACSSTSTLMRYAFNDNCVWKKLCNVDLVEYLVKYNSFDDSYIHEYENDKSSLPPLCHWRMCYIKQAKLSQNFRRGEYKKKEITFGKASSIYRGTRVALLERSEHLFIHSFDLVQDGFLSEIWNIKEVPSRHSRVHLNFEQFMSLGDTFYGFEAFKLIDERLVVSVNNLVIVYNVSSIPSSDIMLERAFVFDKSEEISKSLVSCINNNIVRNTYFEMITKAISAICTNLFIGIVFDLSNIVLHFWDFHNGTKVKEDLLPTQNMKVVEFCLLTSQTGKDIIVKLCVHNHRHMYHCYGYDIVLMKFNKFSVKLNYCDFCILAHDRVVGVGPRTLYLYDYKTSDRVALRKTDHEVLKKTLVALENYLLYGTFDSTIFVVKLKTFEIVNSVKLGFILYSLNSLCHKFVVTNSTNNEVWEIGETAKKLFKLPTDCSFVGSNKYCTKILAVKSNKLYILDFV</sequence>
<dbReference type="SMART" id="SM00256">
    <property type="entry name" value="FBOX"/>
    <property type="match status" value="1"/>
</dbReference>